<dbReference type="InterPro" id="IPR043993">
    <property type="entry name" value="T4SS_pilin"/>
</dbReference>
<feature type="signal peptide" evidence="2">
    <location>
        <begin position="1"/>
        <end position="26"/>
    </location>
</feature>
<accession>A0A2M7Q9B0</accession>
<evidence type="ECO:0000256" key="2">
    <source>
        <dbReference type="SAM" id="SignalP"/>
    </source>
</evidence>
<evidence type="ECO:0000313" key="3">
    <source>
        <dbReference type="EMBL" id="PIY62186.1"/>
    </source>
</evidence>
<dbReference type="EMBL" id="PFLC01000050">
    <property type="protein sequence ID" value="PIY62186.1"/>
    <property type="molecule type" value="Genomic_DNA"/>
</dbReference>
<keyword evidence="2" id="KW-0732">Signal</keyword>
<keyword evidence="1" id="KW-0812">Transmembrane</keyword>
<keyword evidence="1" id="KW-1133">Transmembrane helix</keyword>
<dbReference type="AlphaFoldDB" id="A0A2M7Q9B0"/>
<comment type="caution">
    <text evidence="3">The sequence shown here is derived from an EMBL/GenBank/DDBJ whole genome shotgun (WGS) entry which is preliminary data.</text>
</comment>
<feature type="chain" id="PRO_5014798972" evidence="2">
    <location>
        <begin position="27"/>
        <end position="125"/>
    </location>
</feature>
<gene>
    <name evidence="3" type="ORF">COY93_03660</name>
</gene>
<sequence length="125" mass="13011">MKTLLKKAIIPLSAIGTTLMMLPARATDFTTSLVTVGSNAYGGAPQTDIYKIIGEIVFAVMGLLGVVLLMLILYAGFLWMTAGGEAERVTKAKGLIMNAVIGLVIIMAAYAIATFVFGAILGAAL</sequence>
<feature type="transmembrane region" description="Helical" evidence="1">
    <location>
        <begin position="100"/>
        <end position="124"/>
    </location>
</feature>
<dbReference type="Proteomes" id="UP000230973">
    <property type="component" value="Unassembled WGS sequence"/>
</dbReference>
<evidence type="ECO:0000256" key="1">
    <source>
        <dbReference type="SAM" id="Phobius"/>
    </source>
</evidence>
<feature type="transmembrane region" description="Helical" evidence="1">
    <location>
        <begin position="56"/>
        <end position="79"/>
    </location>
</feature>
<organism evidence="3 4">
    <name type="scientific">Candidatus Uhrbacteria bacterium CG_4_10_14_0_8_um_filter_58_22</name>
    <dbReference type="NCBI Taxonomy" id="1975029"/>
    <lineage>
        <taxon>Bacteria</taxon>
        <taxon>Candidatus Uhriibacteriota</taxon>
    </lineage>
</organism>
<dbReference type="Pfam" id="PF18895">
    <property type="entry name" value="T4SS_pilin"/>
    <property type="match status" value="1"/>
</dbReference>
<evidence type="ECO:0000313" key="4">
    <source>
        <dbReference type="Proteomes" id="UP000230973"/>
    </source>
</evidence>
<keyword evidence="1" id="KW-0472">Membrane</keyword>
<proteinExistence type="predicted"/>
<protein>
    <submittedName>
        <fullName evidence="3">Uncharacterized protein</fullName>
    </submittedName>
</protein>
<reference evidence="4" key="1">
    <citation type="submission" date="2017-09" db="EMBL/GenBank/DDBJ databases">
        <title>Depth-based differentiation of microbial function through sediment-hosted aquifers and enrichment of novel symbionts in the deep terrestrial subsurface.</title>
        <authorList>
            <person name="Probst A.J."/>
            <person name="Ladd B."/>
            <person name="Jarett J.K."/>
            <person name="Geller-Mcgrath D.E."/>
            <person name="Sieber C.M.K."/>
            <person name="Emerson J.B."/>
            <person name="Anantharaman K."/>
            <person name="Thomas B.C."/>
            <person name="Malmstrom R."/>
            <person name="Stieglmeier M."/>
            <person name="Klingl A."/>
            <person name="Woyke T."/>
            <person name="Ryan C.M."/>
            <person name="Banfield J.F."/>
        </authorList>
    </citation>
    <scope>NUCLEOTIDE SEQUENCE [LARGE SCALE GENOMIC DNA]</scope>
</reference>
<name>A0A2M7Q9B0_9BACT</name>